<dbReference type="EMBL" id="JAGHQM010000520">
    <property type="protein sequence ID" value="KAH0559793.1"/>
    <property type="molecule type" value="Genomic_DNA"/>
</dbReference>
<sequence length="565" mass="59815">MSNPTGTPPPKGSRGKHRHSKSAAGQIGQIESPHPQNPHHFRQNLNNTYHRSNSNMSHGLTDSSENGNQSTSAIGDPATPPRTPKPRGGTTADGAAVAGTSVVTKQRKKRTKVRPKDVQTSPSPIPPNDSTTPPLAGPARNTPLTPGKSSNTPSKTAYAGPTFHASPAPSALPLPNFFSRSLPPSGSSLQAMLEEDGSDDSDTSSSQDSPPAPVERQIREESPLDIFFRADKEEKARARRSDVDLGQFDSPGSNVAQIGSPSYLRSHSSPFSSGPGRDSTTPEIFAMDSDGGLNSRKPYGSAFSTPYNERINTIRANTAPSSIMTQGLSDEEQRKAKTQALKDLLFSPQPGRPAALLPQSDEPQYYSDGGHTSQSLLAPRNSSIQRTSSGPSTPVPTSRAYRSPRNSNFHFLHESLLATANGSPSPATRLSRLRQEVIPPKSPERSGAPGFPAQPIPTHPNKLDVSTISRNYISSHINGNFSKPSSSFNNRVPQAAGPAAGTENIKGSADLKNMENDLRRILKMDVAPDAGGTTGSALSLPVPLPGYVDGGPTPINDAKNRALGS</sequence>
<organism evidence="2 3">
    <name type="scientific">Trichoglossum hirsutum</name>
    <dbReference type="NCBI Taxonomy" id="265104"/>
    <lineage>
        <taxon>Eukaryota</taxon>
        <taxon>Fungi</taxon>
        <taxon>Dikarya</taxon>
        <taxon>Ascomycota</taxon>
        <taxon>Pezizomycotina</taxon>
        <taxon>Geoglossomycetes</taxon>
        <taxon>Geoglossales</taxon>
        <taxon>Geoglossaceae</taxon>
        <taxon>Trichoglossum</taxon>
    </lineage>
</organism>
<name>A0A9P8LC60_9PEZI</name>
<dbReference type="Pfam" id="PF15365">
    <property type="entry name" value="PNRC"/>
    <property type="match status" value="1"/>
</dbReference>
<feature type="compositionally biased region" description="Pro residues" evidence="1">
    <location>
        <begin position="1"/>
        <end position="11"/>
    </location>
</feature>
<evidence type="ECO:0000256" key="1">
    <source>
        <dbReference type="SAM" id="MobiDB-lite"/>
    </source>
</evidence>
<evidence type="ECO:0000313" key="3">
    <source>
        <dbReference type="Proteomes" id="UP000750711"/>
    </source>
</evidence>
<accession>A0A9P8LC60</accession>
<proteinExistence type="predicted"/>
<dbReference type="AlphaFoldDB" id="A0A9P8LC60"/>
<feature type="region of interest" description="Disordered" evidence="1">
    <location>
        <begin position="1"/>
        <end position="405"/>
    </location>
</feature>
<feature type="compositionally biased region" description="Polar residues" evidence="1">
    <location>
        <begin position="370"/>
        <end position="386"/>
    </location>
</feature>
<feature type="region of interest" description="Disordered" evidence="1">
    <location>
        <begin position="527"/>
        <end position="565"/>
    </location>
</feature>
<feature type="compositionally biased region" description="Polar residues" evidence="1">
    <location>
        <begin position="142"/>
        <end position="155"/>
    </location>
</feature>
<feature type="compositionally biased region" description="Polar residues" evidence="1">
    <location>
        <begin position="302"/>
        <end position="328"/>
    </location>
</feature>
<feature type="compositionally biased region" description="Polar residues" evidence="1">
    <location>
        <begin position="250"/>
        <end position="282"/>
    </location>
</feature>
<dbReference type="InterPro" id="IPR028322">
    <property type="entry name" value="PNRC-like_rgn"/>
</dbReference>
<feature type="compositionally biased region" description="Polar residues" evidence="1">
    <location>
        <begin position="118"/>
        <end position="133"/>
    </location>
</feature>
<feature type="compositionally biased region" description="Low complexity" evidence="1">
    <location>
        <begin position="165"/>
        <end position="175"/>
    </location>
</feature>
<keyword evidence="3" id="KW-1185">Reference proteome</keyword>
<dbReference type="Proteomes" id="UP000750711">
    <property type="component" value="Unassembled WGS sequence"/>
</dbReference>
<feature type="region of interest" description="Disordered" evidence="1">
    <location>
        <begin position="439"/>
        <end position="460"/>
    </location>
</feature>
<feature type="compositionally biased region" description="Polar residues" evidence="1">
    <location>
        <begin position="178"/>
        <end position="190"/>
    </location>
</feature>
<evidence type="ECO:0008006" key="4">
    <source>
        <dbReference type="Google" id="ProtNLM"/>
    </source>
</evidence>
<feature type="compositionally biased region" description="Acidic residues" evidence="1">
    <location>
        <begin position="193"/>
        <end position="202"/>
    </location>
</feature>
<reference evidence="2" key="1">
    <citation type="submission" date="2021-03" db="EMBL/GenBank/DDBJ databases">
        <title>Comparative genomics and phylogenomic investigation of the class Geoglossomycetes provide insights into ecological specialization and systematics.</title>
        <authorList>
            <person name="Melie T."/>
            <person name="Pirro S."/>
            <person name="Miller A.N."/>
            <person name="Quandt A."/>
        </authorList>
    </citation>
    <scope>NUCLEOTIDE SEQUENCE</scope>
    <source>
        <strain evidence="2">CAQ_001_2017</strain>
    </source>
</reference>
<feature type="compositionally biased region" description="Polar residues" evidence="1">
    <location>
        <begin position="43"/>
        <end position="73"/>
    </location>
</feature>
<dbReference type="GO" id="GO:0016071">
    <property type="term" value="P:mRNA metabolic process"/>
    <property type="evidence" value="ECO:0007669"/>
    <property type="project" value="UniProtKB-ARBA"/>
</dbReference>
<feature type="compositionally biased region" description="Basic and acidic residues" evidence="1">
    <location>
        <begin position="216"/>
        <end position="243"/>
    </location>
</feature>
<feature type="compositionally biased region" description="Low complexity" evidence="1">
    <location>
        <begin position="387"/>
        <end position="398"/>
    </location>
</feature>
<gene>
    <name evidence="2" type="ORF">GP486_003696</name>
</gene>
<comment type="caution">
    <text evidence="2">The sequence shown here is derived from an EMBL/GenBank/DDBJ whole genome shotgun (WGS) entry which is preliminary data.</text>
</comment>
<evidence type="ECO:0000313" key="2">
    <source>
        <dbReference type="EMBL" id="KAH0559793.1"/>
    </source>
</evidence>
<feature type="compositionally biased region" description="Low complexity" evidence="1">
    <location>
        <begin position="86"/>
        <end position="104"/>
    </location>
</feature>
<protein>
    <recommendedName>
        <fullName evidence="4">Proteophosphoglycan 5</fullName>
    </recommendedName>
</protein>